<name>A0ABY1NCV4_9RHOB</name>
<comment type="caution">
    <text evidence="1">The sequence shown here is derived from an EMBL/GenBank/DDBJ whole genome shotgun (WGS) entry which is preliminary data.</text>
</comment>
<reference evidence="1 2" key="1">
    <citation type="submission" date="2017-05" db="EMBL/GenBank/DDBJ databases">
        <authorList>
            <person name="Varghese N."/>
            <person name="Submissions S."/>
        </authorList>
    </citation>
    <scope>NUCLEOTIDE SEQUENCE [LARGE SCALE GENOMIC DNA]</scope>
    <source>
        <strain evidence="1 2">DSM 29734</strain>
    </source>
</reference>
<evidence type="ECO:0000313" key="2">
    <source>
        <dbReference type="Proteomes" id="UP001157961"/>
    </source>
</evidence>
<protein>
    <submittedName>
        <fullName evidence="1">Uncharacterized protein</fullName>
    </submittedName>
</protein>
<accession>A0ABY1NCV4</accession>
<keyword evidence="2" id="KW-1185">Reference proteome</keyword>
<dbReference type="EMBL" id="FXTY01000001">
    <property type="protein sequence ID" value="SMP06655.1"/>
    <property type="molecule type" value="Genomic_DNA"/>
</dbReference>
<sequence length="132" mass="14575">MSYSFSGFFIKNRQINSATFREGHVYREITDPFVGCGILTPNMQPSFSDCINYLNSLGVSDSDWIFVVYQTWAGPVDYVLAIGSRAGKPFGPIEGDGDPAEEAFYEALDAFGLQEGAGIYFAPLERGFWGDD</sequence>
<evidence type="ECO:0000313" key="1">
    <source>
        <dbReference type="EMBL" id="SMP06655.1"/>
    </source>
</evidence>
<dbReference type="Proteomes" id="UP001157961">
    <property type="component" value="Unassembled WGS sequence"/>
</dbReference>
<proteinExistence type="predicted"/>
<dbReference type="RefSeq" id="WP_283424500.1">
    <property type="nucleotide sequence ID" value="NZ_FXTY01000001.1"/>
</dbReference>
<organism evidence="1 2">
    <name type="scientific">Shimia sagamensis</name>
    <dbReference type="NCBI Taxonomy" id="1566352"/>
    <lineage>
        <taxon>Bacteria</taxon>
        <taxon>Pseudomonadati</taxon>
        <taxon>Pseudomonadota</taxon>
        <taxon>Alphaproteobacteria</taxon>
        <taxon>Rhodobacterales</taxon>
        <taxon>Roseobacteraceae</taxon>
    </lineage>
</organism>
<gene>
    <name evidence="1" type="ORF">SAMN06265373_101655</name>
</gene>